<evidence type="ECO:0000313" key="3">
    <source>
        <dbReference type="Proteomes" id="UP001221142"/>
    </source>
</evidence>
<accession>A0AAD7B3E0</accession>
<dbReference type="AlphaFoldDB" id="A0AAD7B3E0"/>
<keyword evidence="3" id="KW-1185">Reference proteome</keyword>
<protein>
    <submittedName>
        <fullName evidence="2">Uncharacterized protein</fullName>
    </submittedName>
</protein>
<feature type="compositionally biased region" description="Low complexity" evidence="1">
    <location>
        <begin position="339"/>
        <end position="348"/>
    </location>
</feature>
<gene>
    <name evidence="2" type="ORF">FB45DRAFT_1067232</name>
</gene>
<reference evidence="2" key="1">
    <citation type="submission" date="2023-03" db="EMBL/GenBank/DDBJ databases">
        <title>Massive genome expansion in bonnet fungi (Mycena s.s.) driven by repeated elements and novel gene families across ecological guilds.</title>
        <authorList>
            <consortium name="Lawrence Berkeley National Laboratory"/>
            <person name="Harder C.B."/>
            <person name="Miyauchi S."/>
            <person name="Viragh M."/>
            <person name="Kuo A."/>
            <person name="Thoen E."/>
            <person name="Andreopoulos B."/>
            <person name="Lu D."/>
            <person name="Skrede I."/>
            <person name="Drula E."/>
            <person name="Henrissat B."/>
            <person name="Morin E."/>
            <person name="Kohler A."/>
            <person name="Barry K."/>
            <person name="LaButti K."/>
            <person name="Morin E."/>
            <person name="Salamov A."/>
            <person name="Lipzen A."/>
            <person name="Mereny Z."/>
            <person name="Hegedus B."/>
            <person name="Baldrian P."/>
            <person name="Stursova M."/>
            <person name="Weitz H."/>
            <person name="Taylor A."/>
            <person name="Grigoriev I.V."/>
            <person name="Nagy L.G."/>
            <person name="Martin F."/>
            <person name="Kauserud H."/>
        </authorList>
    </citation>
    <scope>NUCLEOTIDE SEQUENCE</scope>
    <source>
        <strain evidence="2">9284</strain>
    </source>
</reference>
<evidence type="ECO:0000313" key="2">
    <source>
        <dbReference type="EMBL" id="KAJ7608743.1"/>
    </source>
</evidence>
<dbReference type="EMBL" id="JARKIF010000043">
    <property type="protein sequence ID" value="KAJ7608743.1"/>
    <property type="molecule type" value="Genomic_DNA"/>
</dbReference>
<evidence type="ECO:0000256" key="1">
    <source>
        <dbReference type="SAM" id="MobiDB-lite"/>
    </source>
</evidence>
<feature type="compositionally biased region" description="Polar residues" evidence="1">
    <location>
        <begin position="456"/>
        <end position="473"/>
    </location>
</feature>
<feature type="region of interest" description="Disordered" evidence="1">
    <location>
        <begin position="328"/>
        <end position="366"/>
    </location>
</feature>
<dbReference type="Proteomes" id="UP001221142">
    <property type="component" value="Unassembled WGS sequence"/>
</dbReference>
<feature type="region of interest" description="Disordered" evidence="1">
    <location>
        <begin position="431"/>
        <end position="480"/>
    </location>
</feature>
<name>A0AAD7B3E0_9AGAR</name>
<organism evidence="2 3">
    <name type="scientific">Roridomyces roridus</name>
    <dbReference type="NCBI Taxonomy" id="1738132"/>
    <lineage>
        <taxon>Eukaryota</taxon>
        <taxon>Fungi</taxon>
        <taxon>Dikarya</taxon>
        <taxon>Basidiomycota</taxon>
        <taxon>Agaricomycotina</taxon>
        <taxon>Agaricomycetes</taxon>
        <taxon>Agaricomycetidae</taxon>
        <taxon>Agaricales</taxon>
        <taxon>Marasmiineae</taxon>
        <taxon>Mycenaceae</taxon>
        <taxon>Roridomyces</taxon>
    </lineage>
</organism>
<sequence>MAAVHNTISSQVLEYAIQPQFALPPAEPFENEETWVTAKSQISEMRDALECTGTGVLTFALSRAIVEACRGLDNGLDGGIHNTLIGVLFKEPVLKAVLSKIHHAGVNIDIPKHYDAKRAFLQLVGALWTDVNGPDRLIPWLMALFTPLIQVGMRARGEYYDSVILDKAKVEREKKKQIAQDMVFFNAYEEMFMAHIMFHKGKSAPPHNAAAVVPLPAKIDDGVSMKSLGEALDADGGFADYVSETDSDMEDFSVSGLDATNETSSVASTAESQYTLPLSALDAALETASVSSSMVQSFLDTCLPVTPTVERQVKKMREAEDDGCLADVSNAESDEDDATSTATATPTRPRSKAVNLSPGADAHHSPWRAPLTARNLYLLEEEPLLRKDRAPSVISDSFFKTFGPFEEGFILFTEEEAYGLASSSAAVPGLEPAAEISEDDQASSPPRFTKKRRISPNDSQSAYSRGSSISYQATPPRPRW</sequence>
<proteinExistence type="predicted"/>
<comment type="caution">
    <text evidence="2">The sequence shown here is derived from an EMBL/GenBank/DDBJ whole genome shotgun (WGS) entry which is preliminary data.</text>
</comment>